<keyword evidence="6" id="KW-0732">Signal</keyword>
<feature type="domain" description="Ig-like" evidence="7">
    <location>
        <begin position="13"/>
        <end position="115"/>
    </location>
</feature>
<feature type="transmembrane region" description="Helical" evidence="5">
    <location>
        <begin position="209"/>
        <end position="234"/>
    </location>
</feature>
<name>A0AAV7T8U5_PLEWA</name>
<dbReference type="Pfam" id="PF07686">
    <property type="entry name" value="V-set"/>
    <property type="match status" value="1"/>
</dbReference>
<organism evidence="8 9">
    <name type="scientific">Pleurodeles waltl</name>
    <name type="common">Iberian ribbed newt</name>
    <dbReference type="NCBI Taxonomy" id="8319"/>
    <lineage>
        <taxon>Eukaryota</taxon>
        <taxon>Metazoa</taxon>
        <taxon>Chordata</taxon>
        <taxon>Craniata</taxon>
        <taxon>Vertebrata</taxon>
        <taxon>Euteleostomi</taxon>
        <taxon>Amphibia</taxon>
        <taxon>Batrachia</taxon>
        <taxon>Caudata</taxon>
        <taxon>Salamandroidea</taxon>
        <taxon>Salamandridae</taxon>
        <taxon>Pleurodelinae</taxon>
        <taxon>Pleurodeles</taxon>
    </lineage>
</organism>
<dbReference type="InterPro" id="IPR003599">
    <property type="entry name" value="Ig_sub"/>
</dbReference>
<dbReference type="EMBL" id="JANPWB010000007">
    <property type="protein sequence ID" value="KAJ1172716.1"/>
    <property type="molecule type" value="Genomic_DNA"/>
</dbReference>
<comment type="caution">
    <text evidence="8">The sequence shown here is derived from an EMBL/GenBank/DDBJ whole genome shotgun (WGS) entry which is preliminary data.</text>
</comment>
<evidence type="ECO:0000313" key="9">
    <source>
        <dbReference type="Proteomes" id="UP001066276"/>
    </source>
</evidence>
<dbReference type="PROSITE" id="PS50835">
    <property type="entry name" value="IG_LIKE"/>
    <property type="match status" value="1"/>
</dbReference>
<evidence type="ECO:0000256" key="1">
    <source>
        <dbReference type="ARBA" id="ARBA00004370"/>
    </source>
</evidence>
<dbReference type="InterPro" id="IPR036179">
    <property type="entry name" value="Ig-like_dom_sf"/>
</dbReference>
<keyword evidence="2 5" id="KW-0812">Transmembrane</keyword>
<evidence type="ECO:0000259" key="7">
    <source>
        <dbReference type="PROSITE" id="PS50835"/>
    </source>
</evidence>
<dbReference type="InterPro" id="IPR013106">
    <property type="entry name" value="Ig_V-set"/>
</dbReference>
<dbReference type="AlphaFoldDB" id="A0AAV7T8U5"/>
<dbReference type="SMART" id="SM00409">
    <property type="entry name" value="IG"/>
    <property type="match status" value="1"/>
</dbReference>
<dbReference type="InterPro" id="IPR007110">
    <property type="entry name" value="Ig-like_dom"/>
</dbReference>
<protein>
    <recommendedName>
        <fullName evidence="7">Ig-like domain-containing protein</fullName>
    </recommendedName>
</protein>
<dbReference type="SUPFAM" id="SSF48726">
    <property type="entry name" value="Immunoglobulin"/>
    <property type="match status" value="1"/>
</dbReference>
<dbReference type="InterPro" id="IPR013783">
    <property type="entry name" value="Ig-like_fold"/>
</dbReference>
<keyword evidence="3 5" id="KW-0472">Membrane</keyword>
<evidence type="ECO:0000256" key="4">
    <source>
        <dbReference type="SAM" id="MobiDB-lite"/>
    </source>
</evidence>
<feature type="compositionally biased region" description="Low complexity" evidence="4">
    <location>
        <begin position="188"/>
        <end position="197"/>
    </location>
</feature>
<keyword evidence="9" id="KW-1185">Reference proteome</keyword>
<feature type="chain" id="PRO_5043675626" description="Ig-like domain-containing protein" evidence="6">
    <location>
        <begin position="19"/>
        <end position="284"/>
    </location>
</feature>
<sequence length="284" mass="31464">MKTVIIWMTLFFPYGYWAARDQEVSGAAGRSLTVLCTYSGHLRGNSHYWCKGYYRDFCSVLVQTTGSEEKVKMKHLSIKDYHSTHTFTVTMRAPTEDDSGPYWCGTERFDRDEMSFVQVTILSTGTNFKQTTSSSNLKIATPISLSASPPITATVLPWSVHKEINSTVVAVTASARSQSSPEEKDSTPDTTTTAAGDTQDIASTLSAQIYLLSLVPPALLGMLLVVIVISWVLLRNKKNSFDEEGSHRDVGMGLVNIHLQDMFENPLYDSIEHATAEDGLQFIQ</sequence>
<dbReference type="GO" id="GO:0005886">
    <property type="term" value="C:plasma membrane"/>
    <property type="evidence" value="ECO:0007669"/>
    <property type="project" value="TreeGrafter"/>
</dbReference>
<dbReference type="Proteomes" id="UP001066276">
    <property type="component" value="Chromosome 4_1"/>
</dbReference>
<keyword evidence="5" id="KW-1133">Transmembrane helix</keyword>
<proteinExistence type="predicted"/>
<reference evidence="8" key="1">
    <citation type="journal article" date="2022" name="bioRxiv">
        <title>Sequencing and chromosome-scale assembly of the giantPleurodeles waltlgenome.</title>
        <authorList>
            <person name="Brown T."/>
            <person name="Elewa A."/>
            <person name="Iarovenko S."/>
            <person name="Subramanian E."/>
            <person name="Araus A.J."/>
            <person name="Petzold A."/>
            <person name="Susuki M."/>
            <person name="Suzuki K.-i.T."/>
            <person name="Hayashi T."/>
            <person name="Toyoda A."/>
            <person name="Oliveira C."/>
            <person name="Osipova E."/>
            <person name="Leigh N.D."/>
            <person name="Simon A."/>
            <person name="Yun M.H."/>
        </authorList>
    </citation>
    <scope>NUCLEOTIDE SEQUENCE</scope>
    <source>
        <strain evidence="8">20211129_DDA</strain>
        <tissue evidence="8">Liver</tissue>
    </source>
</reference>
<dbReference type="PANTHER" id="PTHR11860">
    <property type="entry name" value="POLYMERIC-IMMUNOGLOBULIN RECEPTOR"/>
    <property type="match status" value="1"/>
</dbReference>
<dbReference type="InterPro" id="IPR050671">
    <property type="entry name" value="CD300_family_receptors"/>
</dbReference>
<dbReference type="PANTHER" id="PTHR11860:SF87">
    <property type="entry name" value="CMRF35-LIKE MOLECULE 8"/>
    <property type="match status" value="1"/>
</dbReference>
<comment type="subcellular location">
    <subcellularLocation>
        <location evidence="1">Membrane</location>
    </subcellularLocation>
</comment>
<evidence type="ECO:0000256" key="5">
    <source>
        <dbReference type="SAM" id="Phobius"/>
    </source>
</evidence>
<gene>
    <name evidence="8" type="ORF">NDU88_004560</name>
</gene>
<evidence type="ECO:0000256" key="2">
    <source>
        <dbReference type="ARBA" id="ARBA00022692"/>
    </source>
</evidence>
<dbReference type="Gene3D" id="2.60.40.10">
    <property type="entry name" value="Immunoglobulins"/>
    <property type="match status" value="1"/>
</dbReference>
<dbReference type="GO" id="GO:0004888">
    <property type="term" value="F:transmembrane signaling receptor activity"/>
    <property type="evidence" value="ECO:0007669"/>
    <property type="project" value="TreeGrafter"/>
</dbReference>
<feature type="signal peptide" evidence="6">
    <location>
        <begin position="1"/>
        <end position="18"/>
    </location>
</feature>
<evidence type="ECO:0000256" key="6">
    <source>
        <dbReference type="SAM" id="SignalP"/>
    </source>
</evidence>
<accession>A0AAV7T8U5</accession>
<feature type="region of interest" description="Disordered" evidence="4">
    <location>
        <begin position="172"/>
        <end position="197"/>
    </location>
</feature>
<evidence type="ECO:0000256" key="3">
    <source>
        <dbReference type="ARBA" id="ARBA00023136"/>
    </source>
</evidence>
<evidence type="ECO:0000313" key="8">
    <source>
        <dbReference type="EMBL" id="KAJ1172716.1"/>
    </source>
</evidence>